<dbReference type="Proteomes" id="UP000281406">
    <property type="component" value="Unassembled WGS sequence"/>
</dbReference>
<protein>
    <submittedName>
        <fullName evidence="2">Uncharacterized protein</fullName>
    </submittedName>
</protein>
<keyword evidence="3" id="KW-1185">Reference proteome</keyword>
<dbReference type="EMBL" id="RJVU01007007">
    <property type="protein sequence ID" value="ROL54323.1"/>
    <property type="molecule type" value="Genomic_DNA"/>
</dbReference>
<name>A0A3N0Z7L8_ANAGA</name>
<dbReference type="AlphaFoldDB" id="A0A3N0Z7L8"/>
<reference evidence="2 3" key="1">
    <citation type="submission" date="2018-10" db="EMBL/GenBank/DDBJ databases">
        <title>Genome assembly for a Yunnan-Guizhou Plateau 3E fish, Anabarilius grahami (Regan), and its evolutionary and genetic applications.</title>
        <authorList>
            <person name="Jiang W."/>
        </authorList>
    </citation>
    <scope>NUCLEOTIDE SEQUENCE [LARGE SCALE GENOMIC DNA]</scope>
    <source>
        <strain evidence="2">AG-KIZ</strain>
        <tissue evidence="2">Muscle</tissue>
    </source>
</reference>
<evidence type="ECO:0000313" key="2">
    <source>
        <dbReference type="EMBL" id="ROL54323.1"/>
    </source>
</evidence>
<gene>
    <name evidence="2" type="ORF">DPX16_10746</name>
</gene>
<accession>A0A3N0Z7L8</accession>
<proteinExistence type="predicted"/>
<organism evidence="2 3">
    <name type="scientific">Anabarilius grahami</name>
    <name type="common">Kanglang fish</name>
    <name type="synonym">Barilius grahami</name>
    <dbReference type="NCBI Taxonomy" id="495550"/>
    <lineage>
        <taxon>Eukaryota</taxon>
        <taxon>Metazoa</taxon>
        <taxon>Chordata</taxon>
        <taxon>Craniata</taxon>
        <taxon>Vertebrata</taxon>
        <taxon>Euteleostomi</taxon>
        <taxon>Actinopterygii</taxon>
        <taxon>Neopterygii</taxon>
        <taxon>Teleostei</taxon>
        <taxon>Ostariophysi</taxon>
        <taxon>Cypriniformes</taxon>
        <taxon>Xenocyprididae</taxon>
        <taxon>Xenocypridinae</taxon>
        <taxon>Xenocypridinae incertae sedis</taxon>
        <taxon>Anabarilius</taxon>
    </lineage>
</organism>
<evidence type="ECO:0000313" key="3">
    <source>
        <dbReference type="Proteomes" id="UP000281406"/>
    </source>
</evidence>
<feature type="region of interest" description="Disordered" evidence="1">
    <location>
        <begin position="1"/>
        <end position="24"/>
    </location>
</feature>
<evidence type="ECO:0000256" key="1">
    <source>
        <dbReference type="SAM" id="MobiDB-lite"/>
    </source>
</evidence>
<sequence>MEGRGCQPWQLSAGGRKKGPGVCDGGHRGPCVGLTISKGVLGKIGSPFQNHPSTHTSLDKAKSELYGTPQARDNKWTGGRQQC</sequence>
<comment type="caution">
    <text evidence="2">The sequence shown here is derived from an EMBL/GenBank/DDBJ whole genome shotgun (WGS) entry which is preliminary data.</text>
</comment>